<reference evidence="3" key="3">
    <citation type="journal article" date="2024" name="Int. J. Antimicrob. Agents">
        <title>Identification of a novel Providencia species showing multi-drug-resistant in three patients with hospital-acquired infection.</title>
        <authorList>
            <person name="Yang W."/>
            <person name="Chen J."/>
            <person name="Yang F."/>
            <person name="Ji P."/>
            <person name="Shen S."/>
            <person name="Yin D."/>
            <person name="Hu F."/>
        </authorList>
    </citation>
    <scope>NUCLEOTIDE SEQUENCE</scope>
    <source>
        <strain evidence="3">CRE-138-0111</strain>
    </source>
</reference>
<accession>A0AA42FQ96</accession>
<keyword evidence="1" id="KW-1133">Transmembrane helix</keyword>
<proteinExistence type="predicted"/>
<evidence type="ECO:0000256" key="1">
    <source>
        <dbReference type="SAM" id="Phobius"/>
    </source>
</evidence>
<organism evidence="2 4">
    <name type="scientific">Providencia huashanensis</name>
    <dbReference type="NCBI Taxonomy" id="3037798"/>
    <lineage>
        <taxon>Bacteria</taxon>
        <taxon>Pseudomonadati</taxon>
        <taxon>Pseudomonadota</taxon>
        <taxon>Gammaproteobacteria</taxon>
        <taxon>Enterobacterales</taxon>
        <taxon>Morganellaceae</taxon>
        <taxon>Providencia</taxon>
    </lineage>
</organism>
<protein>
    <submittedName>
        <fullName evidence="2">Uncharacterized protein</fullName>
    </submittedName>
</protein>
<evidence type="ECO:0000313" key="5">
    <source>
        <dbReference type="Proteomes" id="UP001176478"/>
    </source>
</evidence>
<dbReference type="Proteomes" id="UP001156701">
    <property type="component" value="Unassembled WGS sequence"/>
</dbReference>
<dbReference type="EMBL" id="JARRYG010000012">
    <property type="protein sequence ID" value="MDG4697065.1"/>
    <property type="molecule type" value="Genomic_DNA"/>
</dbReference>
<reference evidence="2" key="1">
    <citation type="submission" date="2023-03" db="EMBL/GenBank/DDBJ databases">
        <title>a new species belonging to Providencia genus.</title>
        <authorList>
            <person name="Yang W."/>
            <person name="Hu F."/>
            <person name="Shen S."/>
            <person name="Ding L."/>
            <person name="Yin D."/>
        </authorList>
    </citation>
    <scope>NUCLEOTIDE SEQUENCE</scope>
    <source>
        <strain evidence="2">CRE-3FA-0001</strain>
    </source>
</reference>
<evidence type="ECO:0000313" key="3">
    <source>
        <dbReference type="EMBL" id="MDO7855863.1"/>
    </source>
</evidence>
<keyword evidence="1" id="KW-0812">Transmembrane</keyword>
<evidence type="ECO:0000313" key="2">
    <source>
        <dbReference type="EMBL" id="MDG4697065.1"/>
    </source>
</evidence>
<dbReference type="RefSeq" id="WP_129466756.1">
    <property type="nucleotide sequence ID" value="NZ_JARRYG010000012.1"/>
</dbReference>
<sequence length="238" mass="28278">MEFGVFISYIFKLIINVFLLLISINVYAENRPGFVCGKFNGHTVEVPVNYVDFIAEYEGYSYFDRRAIKNKKGCDANFTVLPLRMTWPAMKPVDRMGLDPNIEKIKIAVMPMTNDTATMNELRDNSINNDFFGKRSNVYYDDELDLYFVEYEDKGLMKNESEYYQRKRRVYWFESKSEVIGVIRCDWVQVKNEYYFCEINGQIPQVDAYIQVNIKWNLINRWESILLKSKEFVINYTK</sequence>
<name>A0AA42FQ96_9GAMM</name>
<keyword evidence="5" id="KW-1185">Reference proteome</keyword>
<reference evidence="3" key="2">
    <citation type="submission" date="2023-07" db="EMBL/GenBank/DDBJ databases">
        <authorList>
            <person name="Yang W."/>
            <person name="Chen J."/>
            <person name="Ji P."/>
            <person name="Hu F."/>
        </authorList>
    </citation>
    <scope>NUCLEOTIDE SEQUENCE</scope>
    <source>
        <strain evidence="3">CRE-138-0111</strain>
    </source>
</reference>
<dbReference type="AlphaFoldDB" id="A0AA42FQ96"/>
<keyword evidence="1" id="KW-0472">Membrane</keyword>
<dbReference type="EMBL" id="JAUQTG010000002">
    <property type="protein sequence ID" value="MDO7855863.1"/>
    <property type="molecule type" value="Genomic_DNA"/>
</dbReference>
<comment type="caution">
    <text evidence="2">The sequence shown here is derived from an EMBL/GenBank/DDBJ whole genome shotgun (WGS) entry which is preliminary data.</text>
</comment>
<evidence type="ECO:0000313" key="4">
    <source>
        <dbReference type="Proteomes" id="UP001156701"/>
    </source>
</evidence>
<gene>
    <name evidence="2" type="ORF">P7V44_12555</name>
    <name evidence="3" type="ORF">Q5E86_05665</name>
</gene>
<dbReference type="Proteomes" id="UP001176478">
    <property type="component" value="Unassembled WGS sequence"/>
</dbReference>
<feature type="transmembrane region" description="Helical" evidence="1">
    <location>
        <begin position="6"/>
        <end position="28"/>
    </location>
</feature>